<dbReference type="InterPro" id="IPR012171">
    <property type="entry name" value="Fatty_acid_desaturase"/>
</dbReference>
<gene>
    <name evidence="3" type="ORF">ACFO6Q_16550</name>
</gene>
<keyword evidence="1" id="KW-0472">Membrane</keyword>
<evidence type="ECO:0000313" key="4">
    <source>
        <dbReference type="Proteomes" id="UP001595886"/>
    </source>
</evidence>
<keyword evidence="1" id="KW-0812">Transmembrane</keyword>
<feature type="transmembrane region" description="Helical" evidence="1">
    <location>
        <begin position="213"/>
        <end position="235"/>
    </location>
</feature>
<feature type="domain" description="Fatty acid desaturase" evidence="2">
    <location>
        <begin position="58"/>
        <end position="304"/>
    </location>
</feature>
<feature type="transmembrane region" description="Helical" evidence="1">
    <location>
        <begin position="154"/>
        <end position="173"/>
    </location>
</feature>
<evidence type="ECO:0000313" key="3">
    <source>
        <dbReference type="EMBL" id="MFC4821935.1"/>
    </source>
</evidence>
<dbReference type="Proteomes" id="UP001595886">
    <property type="component" value="Unassembled WGS sequence"/>
</dbReference>
<feature type="transmembrane region" description="Helical" evidence="1">
    <location>
        <begin position="57"/>
        <end position="76"/>
    </location>
</feature>
<dbReference type="Pfam" id="PF00487">
    <property type="entry name" value="FA_desaturase"/>
    <property type="match status" value="1"/>
</dbReference>
<dbReference type="PANTHER" id="PTHR19353">
    <property type="entry name" value="FATTY ACID DESATURASE 2"/>
    <property type="match status" value="1"/>
</dbReference>
<keyword evidence="4" id="KW-1185">Reference proteome</keyword>
<dbReference type="EC" id="1.14.19.-" evidence="3"/>
<keyword evidence="1" id="KW-1133">Transmembrane helix</keyword>
<evidence type="ECO:0000259" key="2">
    <source>
        <dbReference type="Pfam" id="PF00487"/>
    </source>
</evidence>
<dbReference type="CDD" id="cd03507">
    <property type="entry name" value="Delta12-FADS-like"/>
    <property type="match status" value="1"/>
</dbReference>
<comment type="caution">
    <text evidence="3">The sequence shown here is derived from an EMBL/GenBank/DDBJ whole genome shotgun (WGS) entry which is preliminary data.</text>
</comment>
<dbReference type="GO" id="GO:0016491">
    <property type="term" value="F:oxidoreductase activity"/>
    <property type="evidence" value="ECO:0007669"/>
    <property type="project" value="UniProtKB-KW"/>
</dbReference>
<sequence length="344" mass="38434">MAEHLATLARPAIDWVRVLEPYRGGNNARAIGELAVTLISFLVGSVVMYAASAWGVLWLYTVAAIPTAGMLVRLFLLQHDCGHHSFFQSRAANDALGRLLSVLTLTPYDHWRRTHAIHHATQGNLGKRGIGDVDTLTVAEYLARGRWQRLRYRLYRHPAVMFGIGPMYIFLLQNRIPAGFLAAGWRPWVSTMGTNIAVLVASIAVIQVVGIGVFVAVQLPVLVLAATIGVWLFFVQHQFEHTYWKTASDWNAREAALAGSSHYALPAVLAWMTANIGLHHLHHLSSRIPFYRFPDVLRAMPELAAVNRFGLVEGFRCVRLALWDEQARRLVSFREVRENSVGVS</sequence>
<proteinExistence type="predicted"/>
<dbReference type="RefSeq" id="WP_380022196.1">
    <property type="nucleotide sequence ID" value="NZ_JBHSHD010000010.1"/>
</dbReference>
<protein>
    <submittedName>
        <fullName evidence="3">Fatty acid desaturase</fullName>
        <ecNumber evidence="3">1.14.19.-</ecNumber>
    </submittedName>
</protein>
<feature type="transmembrane region" description="Helical" evidence="1">
    <location>
        <begin position="30"/>
        <end position="51"/>
    </location>
</feature>
<feature type="transmembrane region" description="Helical" evidence="1">
    <location>
        <begin position="185"/>
        <end position="206"/>
    </location>
</feature>
<accession>A0ABV9QX43</accession>
<dbReference type="EMBL" id="JBHSHD010000010">
    <property type="protein sequence ID" value="MFC4821935.1"/>
    <property type="molecule type" value="Genomic_DNA"/>
</dbReference>
<keyword evidence="3" id="KW-0560">Oxidoreductase</keyword>
<dbReference type="InterPro" id="IPR005804">
    <property type="entry name" value="FA_desaturase_dom"/>
</dbReference>
<name>A0ABV9QX43_9GAMM</name>
<organism evidence="3 4">
    <name type="scientific">Dokdonella ginsengisoli</name>
    <dbReference type="NCBI Taxonomy" id="363846"/>
    <lineage>
        <taxon>Bacteria</taxon>
        <taxon>Pseudomonadati</taxon>
        <taxon>Pseudomonadota</taxon>
        <taxon>Gammaproteobacteria</taxon>
        <taxon>Lysobacterales</taxon>
        <taxon>Rhodanobacteraceae</taxon>
        <taxon>Dokdonella</taxon>
    </lineage>
</organism>
<evidence type="ECO:0000256" key="1">
    <source>
        <dbReference type="SAM" id="Phobius"/>
    </source>
</evidence>
<reference evidence="4" key="1">
    <citation type="journal article" date="2019" name="Int. J. Syst. Evol. Microbiol.">
        <title>The Global Catalogue of Microorganisms (GCM) 10K type strain sequencing project: providing services to taxonomists for standard genome sequencing and annotation.</title>
        <authorList>
            <consortium name="The Broad Institute Genomics Platform"/>
            <consortium name="The Broad Institute Genome Sequencing Center for Infectious Disease"/>
            <person name="Wu L."/>
            <person name="Ma J."/>
        </authorList>
    </citation>
    <scope>NUCLEOTIDE SEQUENCE [LARGE SCALE GENOMIC DNA]</scope>
    <source>
        <strain evidence="4">CCUG 30340</strain>
    </source>
</reference>
<dbReference type="PANTHER" id="PTHR19353:SF73">
    <property type="entry name" value="FATTY ACID DESATURASE"/>
    <property type="match status" value="1"/>
</dbReference>